<reference evidence="2 3" key="1">
    <citation type="submission" date="2024-07" db="EMBL/GenBank/DDBJ databases">
        <authorList>
            <person name="Akdeniz Z."/>
        </authorList>
    </citation>
    <scope>NUCLEOTIDE SEQUENCE [LARGE SCALE GENOMIC DNA]</scope>
</reference>
<dbReference type="EMBL" id="CAXDID020000039">
    <property type="protein sequence ID" value="CAL5999076.1"/>
    <property type="molecule type" value="Genomic_DNA"/>
</dbReference>
<accession>A0ABP1HP99</accession>
<evidence type="ECO:0000313" key="3">
    <source>
        <dbReference type="Proteomes" id="UP001642409"/>
    </source>
</evidence>
<keyword evidence="1" id="KW-1133">Transmembrane helix</keyword>
<organism evidence="2 3">
    <name type="scientific">Hexamita inflata</name>
    <dbReference type="NCBI Taxonomy" id="28002"/>
    <lineage>
        <taxon>Eukaryota</taxon>
        <taxon>Metamonada</taxon>
        <taxon>Diplomonadida</taxon>
        <taxon>Hexamitidae</taxon>
        <taxon>Hexamitinae</taxon>
        <taxon>Hexamita</taxon>
    </lineage>
</organism>
<feature type="transmembrane region" description="Helical" evidence="1">
    <location>
        <begin position="14"/>
        <end position="34"/>
    </location>
</feature>
<keyword evidence="1" id="KW-0472">Membrane</keyword>
<protein>
    <submittedName>
        <fullName evidence="2">Hypothetical_protein</fullName>
    </submittedName>
</protein>
<keyword evidence="3" id="KW-1185">Reference proteome</keyword>
<evidence type="ECO:0000313" key="2">
    <source>
        <dbReference type="EMBL" id="CAL5999076.1"/>
    </source>
</evidence>
<name>A0ABP1HP99_9EUKA</name>
<gene>
    <name evidence="2" type="ORF">HINF_LOCUS16040</name>
</gene>
<comment type="caution">
    <text evidence="2">The sequence shown here is derived from an EMBL/GenBank/DDBJ whole genome shotgun (WGS) entry which is preliminary data.</text>
</comment>
<sequence>MKQMKSVDLVIQKLLFVTTIIWYITILYGFQTMLHIEKNYNHLKQVSKYAQTILWTITIYIAHNFNQTTSISVSSQHPLQISLNFKVFIMIELIHWLMVFQEYPAMALMMIFVQIEQISVQVYKYFVAVENIHTINTIKLYLKKQASILSRHRIPLQVNSELLLHISSHSILQQDIAGDLMVKYEKLQQFTESNHEDKAFIACMNQKIKNQLQQVPVMHINDCIIFQTEFEFDSVENTNKILAELFEIFGERIQILRTSRTSITWISYSNKDLYSHVKIILSGLFLVLQKYSNVGVKLSVGDLNGIALCYENVFCEMIGEAADEIRYFNSSHGKVKVSKKFWEWFVLKQKQSSQPLKFQKKYIDYGIQVELWK</sequence>
<proteinExistence type="predicted"/>
<evidence type="ECO:0000256" key="1">
    <source>
        <dbReference type="SAM" id="Phobius"/>
    </source>
</evidence>
<keyword evidence="1" id="KW-0812">Transmembrane</keyword>
<dbReference type="Proteomes" id="UP001642409">
    <property type="component" value="Unassembled WGS sequence"/>
</dbReference>